<dbReference type="PANTHER" id="PTHR23023">
    <property type="entry name" value="DIMETHYLANILINE MONOOXYGENASE"/>
    <property type="match status" value="1"/>
</dbReference>
<keyword evidence="5" id="KW-0560">Oxidoreductase</keyword>
<evidence type="ECO:0008006" key="8">
    <source>
        <dbReference type="Google" id="ProtNLM"/>
    </source>
</evidence>
<evidence type="ECO:0000256" key="2">
    <source>
        <dbReference type="ARBA" id="ARBA00022630"/>
    </source>
</evidence>
<dbReference type="InterPro" id="IPR036188">
    <property type="entry name" value="FAD/NAD-bd_sf"/>
</dbReference>
<dbReference type="Gene3D" id="3.50.50.60">
    <property type="entry name" value="FAD/NAD(P)-binding domain"/>
    <property type="match status" value="1"/>
</dbReference>
<dbReference type="Pfam" id="PF00743">
    <property type="entry name" value="FMO-like"/>
    <property type="match status" value="1"/>
</dbReference>
<protein>
    <recommendedName>
        <fullName evidence="8">Flavin-containing monooxygenase</fullName>
    </recommendedName>
</protein>
<comment type="similarity">
    <text evidence="1">Belongs to the FMO family.</text>
</comment>
<dbReference type="PRINTS" id="PR00370">
    <property type="entry name" value="FMOXYGENASE"/>
</dbReference>
<keyword evidence="7" id="KW-1185">Reference proteome</keyword>
<name>A0ABN8HRR0_9NEOP</name>
<evidence type="ECO:0000256" key="5">
    <source>
        <dbReference type="ARBA" id="ARBA00023002"/>
    </source>
</evidence>
<proteinExistence type="inferred from homology"/>
<dbReference type="InterPro" id="IPR000960">
    <property type="entry name" value="Flavin_mOase"/>
</dbReference>
<evidence type="ECO:0000256" key="1">
    <source>
        <dbReference type="ARBA" id="ARBA00009183"/>
    </source>
</evidence>
<dbReference type="InterPro" id="IPR020946">
    <property type="entry name" value="Flavin_mOase-like"/>
</dbReference>
<feature type="non-terminal residue" evidence="6">
    <location>
        <position position="1"/>
    </location>
</feature>
<evidence type="ECO:0000313" key="7">
    <source>
        <dbReference type="Proteomes" id="UP000837857"/>
    </source>
</evidence>
<evidence type="ECO:0000313" key="6">
    <source>
        <dbReference type="EMBL" id="CAH2036851.1"/>
    </source>
</evidence>
<keyword evidence="3" id="KW-0274">FAD</keyword>
<keyword evidence="2" id="KW-0285">Flavoprotein</keyword>
<dbReference type="InterPro" id="IPR050346">
    <property type="entry name" value="FMO-like"/>
</dbReference>
<reference evidence="6" key="1">
    <citation type="submission" date="2022-03" db="EMBL/GenBank/DDBJ databases">
        <authorList>
            <person name="Martin H S."/>
        </authorList>
    </citation>
    <scope>NUCLEOTIDE SEQUENCE</scope>
</reference>
<sequence>MALSLLTLEANGSGEVVGLETRSQCKTRTDCITRGSAIFNDQFQTTPSLNLRCRQLLLWTHCAEKCVYTAVWNIGYRRMARVCVVGAGAAGVCAARHLLAEPSVARVELLEQAAQLGGTWVYTDHVGYDDFGLPIHTSMYKSLRTNLPKEIMGFPDFPIPESEKSYLPAKDMLAFLQLYSDKHGVTPHIKFKHHVQLVKPKQGPKGELWDVTFKDLASGVSETREYDYVFVCNGHYSTPFIPNIPGLKEFQGEVMHSHDYRVPEVFSGKRVLVVGAGPSGMDIALEVARVAQAVLLSHHLSERPRSRFPHNLAQKPDVARLEARSAHFKDGTVEDVDVVFLCTGYLYNFPFCTRAAASWCRRTAWSPSTSTW</sequence>
<organism evidence="6 7">
    <name type="scientific">Iphiclides podalirius</name>
    <name type="common">scarce swallowtail</name>
    <dbReference type="NCBI Taxonomy" id="110791"/>
    <lineage>
        <taxon>Eukaryota</taxon>
        <taxon>Metazoa</taxon>
        <taxon>Ecdysozoa</taxon>
        <taxon>Arthropoda</taxon>
        <taxon>Hexapoda</taxon>
        <taxon>Insecta</taxon>
        <taxon>Pterygota</taxon>
        <taxon>Neoptera</taxon>
        <taxon>Endopterygota</taxon>
        <taxon>Lepidoptera</taxon>
        <taxon>Glossata</taxon>
        <taxon>Ditrysia</taxon>
        <taxon>Papilionoidea</taxon>
        <taxon>Papilionidae</taxon>
        <taxon>Papilioninae</taxon>
        <taxon>Iphiclides</taxon>
    </lineage>
</organism>
<evidence type="ECO:0000256" key="4">
    <source>
        <dbReference type="ARBA" id="ARBA00022857"/>
    </source>
</evidence>
<dbReference type="EMBL" id="OW152822">
    <property type="protein sequence ID" value="CAH2036851.1"/>
    <property type="molecule type" value="Genomic_DNA"/>
</dbReference>
<gene>
    <name evidence="6" type="ORF">IPOD504_LOCUS902</name>
</gene>
<evidence type="ECO:0000256" key="3">
    <source>
        <dbReference type="ARBA" id="ARBA00022827"/>
    </source>
</evidence>
<accession>A0ABN8HRR0</accession>
<keyword evidence="4" id="KW-0521">NADP</keyword>
<dbReference type="SUPFAM" id="SSF51905">
    <property type="entry name" value="FAD/NAD(P)-binding domain"/>
    <property type="match status" value="1"/>
</dbReference>
<dbReference type="Proteomes" id="UP000837857">
    <property type="component" value="Chromosome 10"/>
</dbReference>